<dbReference type="Proteomes" id="UP000799750">
    <property type="component" value="Unassembled WGS sequence"/>
</dbReference>
<protein>
    <submittedName>
        <fullName evidence="1">Uncharacterized protein</fullName>
    </submittedName>
</protein>
<accession>A0A6A6R5H4</accession>
<reference evidence="1" key="1">
    <citation type="journal article" date="2020" name="Stud. Mycol.">
        <title>101 Dothideomycetes genomes: a test case for predicting lifestyles and emergence of pathogens.</title>
        <authorList>
            <person name="Haridas S."/>
            <person name="Albert R."/>
            <person name="Binder M."/>
            <person name="Bloem J."/>
            <person name="Labutti K."/>
            <person name="Salamov A."/>
            <person name="Andreopoulos B."/>
            <person name="Baker S."/>
            <person name="Barry K."/>
            <person name="Bills G."/>
            <person name="Bluhm B."/>
            <person name="Cannon C."/>
            <person name="Castanera R."/>
            <person name="Culley D."/>
            <person name="Daum C."/>
            <person name="Ezra D."/>
            <person name="Gonzalez J."/>
            <person name="Henrissat B."/>
            <person name="Kuo A."/>
            <person name="Liang C."/>
            <person name="Lipzen A."/>
            <person name="Lutzoni F."/>
            <person name="Magnuson J."/>
            <person name="Mondo S."/>
            <person name="Nolan M."/>
            <person name="Ohm R."/>
            <person name="Pangilinan J."/>
            <person name="Park H.-J."/>
            <person name="Ramirez L."/>
            <person name="Alfaro M."/>
            <person name="Sun H."/>
            <person name="Tritt A."/>
            <person name="Yoshinaga Y."/>
            <person name="Zwiers L.-H."/>
            <person name="Turgeon B."/>
            <person name="Goodwin S."/>
            <person name="Spatafora J."/>
            <person name="Crous P."/>
            <person name="Grigoriev I."/>
        </authorList>
    </citation>
    <scope>NUCLEOTIDE SEQUENCE</scope>
    <source>
        <strain evidence="1">CBS 269.34</strain>
    </source>
</reference>
<name>A0A6A6R5H4_9PEZI</name>
<proteinExistence type="predicted"/>
<sequence length="87" mass="9647">MRVLGIGKRLSYWISNCIDVVGVPNPLLNSHDAAELLTTTRSWVSYKITLRLAGRAPYHPPNTLAGIGARIAMNYVYILTYLLPSMS</sequence>
<keyword evidence="2" id="KW-1185">Reference proteome</keyword>
<dbReference type="EMBL" id="MU004184">
    <property type="protein sequence ID" value="KAF2499821.1"/>
    <property type="molecule type" value="Genomic_DNA"/>
</dbReference>
<organism evidence="1 2">
    <name type="scientific">Lophium mytilinum</name>
    <dbReference type="NCBI Taxonomy" id="390894"/>
    <lineage>
        <taxon>Eukaryota</taxon>
        <taxon>Fungi</taxon>
        <taxon>Dikarya</taxon>
        <taxon>Ascomycota</taxon>
        <taxon>Pezizomycotina</taxon>
        <taxon>Dothideomycetes</taxon>
        <taxon>Pleosporomycetidae</taxon>
        <taxon>Mytilinidiales</taxon>
        <taxon>Mytilinidiaceae</taxon>
        <taxon>Lophium</taxon>
    </lineage>
</organism>
<evidence type="ECO:0000313" key="2">
    <source>
        <dbReference type="Proteomes" id="UP000799750"/>
    </source>
</evidence>
<evidence type="ECO:0000313" key="1">
    <source>
        <dbReference type="EMBL" id="KAF2499821.1"/>
    </source>
</evidence>
<gene>
    <name evidence="1" type="ORF">BU16DRAFT_284248</name>
</gene>
<dbReference type="AlphaFoldDB" id="A0A6A6R5H4"/>